<dbReference type="AlphaFoldDB" id="A0A8H3LRF2"/>
<gene>
    <name evidence="1" type="ORF">RCL2_002023600</name>
</gene>
<evidence type="ECO:0000313" key="2">
    <source>
        <dbReference type="Proteomes" id="UP000615446"/>
    </source>
</evidence>
<proteinExistence type="predicted"/>
<accession>A0A8H3LRF2</accession>
<name>A0A8H3LRF2_9GLOM</name>
<reference evidence="1" key="1">
    <citation type="submission" date="2019-10" db="EMBL/GenBank/DDBJ databases">
        <title>Conservation and host-specific expression of non-tandemly repeated heterogenous ribosome RNA gene in arbuscular mycorrhizal fungi.</title>
        <authorList>
            <person name="Maeda T."/>
            <person name="Kobayashi Y."/>
            <person name="Nakagawa T."/>
            <person name="Ezawa T."/>
            <person name="Yamaguchi K."/>
            <person name="Bino T."/>
            <person name="Nishimoto Y."/>
            <person name="Shigenobu S."/>
            <person name="Kawaguchi M."/>
        </authorList>
    </citation>
    <scope>NUCLEOTIDE SEQUENCE</scope>
    <source>
        <strain evidence="1">HR1</strain>
    </source>
</reference>
<sequence>MEMALRMLAIKDENIRDLMPSSVAWTKIKETIIVLKPLKEPPKIFQVLNRGMLDDSDGATTIATILDPRNKITLFELGEPTTKAINTLKEKYSLYYRKVPQSRTFIPNENNNTSGREYFYLL</sequence>
<comment type="caution">
    <text evidence="1">The sequence shown here is derived from an EMBL/GenBank/DDBJ whole genome shotgun (WGS) entry which is preliminary data.</text>
</comment>
<dbReference type="Proteomes" id="UP000615446">
    <property type="component" value="Unassembled WGS sequence"/>
</dbReference>
<protein>
    <submittedName>
        <fullName evidence="1">Uncharacterized protein</fullName>
    </submittedName>
</protein>
<dbReference type="EMBL" id="BLAL01000228">
    <property type="protein sequence ID" value="GES93492.1"/>
    <property type="molecule type" value="Genomic_DNA"/>
</dbReference>
<evidence type="ECO:0000313" key="1">
    <source>
        <dbReference type="EMBL" id="GES93492.1"/>
    </source>
</evidence>
<organism evidence="1 2">
    <name type="scientific">Rhizophagus clarus</name>
    <dbReference type="NCBI Taxonomy" id="94130"/>
    <lineage>
        <taxon>Eukaryota</taxon>
        <taxon>Fungi</taxon>
        <taxon>Fungi incertae sedis</taxon>
        <taxon>Mucoromycota</taxon>
        <taxon>Glomeromycotina</taxon>
        <taxon>Glomeromycetes</taxon>
        <taxon>Glomerales</taxon>
        <taxon>Glomeraceae</taxon>
        <taxon>Rhizophagus</taxon>
    </lineage>
</organism>